<evidence type="ECO:0000313" key="2">
    <source>
        <dbReference type="EMBL" id="MQP12390.1"/>
    </source>
</evidence>
<dbReference type="AlphaFoldDB" id="A0A6A7WD40"/>
<organism evidence="2 3">
    <name type="scientific">Segatella copri</name>
    <dbReference type="NCBI Taxonomy" id="165179"/>
    <lineage>
        <taxon>Bacteria</taxon>
        <taxon>Pseudomonadati</taxon>
        <taxon>Bacteroidota</taxon>
        <taxon>Bacteroidia</taxon>
        <taxon>Bacteroidales</taxon>
        <taxon>Prevotellaceae</taxon>
        <taxon>Segatella</taxon>
    </lineage>
</organism>
<reference evidence="2 3" key="1">
    <citation type="submission" date="2019-09" db="EMBL/GenBank/DDBJ databases">
        <title>Distinct polysaccharide growth profiles of human intestinal Prevotella copri isolates.</title>
        <authorList>
            <person name="Fehlner-Peach H."/>
            <person name="Magnabosco C."/>
            <person name="Raghavan V."/>
            <person name="Scher J.U."/>
            <person name="Tett A."/>
            <person name="Cox L.M."/>
            <person name="Gottsegen C."/>
            <person name="Watters A."/>
            <person name="Wiltshire- Gordon J.D."/>
            <person name="Segata N."/>
            <person name="Bonneau R."/>
            <person name="Littman D.R."/>
        </authorList>
    </citation>
    <scope>NUCLEOTIDE SEQUENCE [LARGE SCALE GENOMIC DNA]</scope>
    <source>
        <strain evidence="3">iAQ1173</strain>
    </source>
</reference>
<protein>
    <submittedName>
        <fullName evidence="2">Uncharacterized protein</fullName>
    </submittedName>
</protein>
<accession>A0A6A7WD40</accession>
<comment type="caution">
    <text evidence="2">The sequence shown here is derived from an EMBL/GenBank/DDBJ whole genome shotgun (WGS) entry which is preliminary data.</text>
</comment>
<feature type="compositionally biased region" description="Low complexity" evidence="1">
    <location>
        <begin position="10"/>
        <end position="24"/>
    </location>
</feature>
<gene>
    <name evidence="2" type="ORF">F7D20_10595</name>
</gene>
<dbReference type="EMBL" id="VZAD01000077">
    <property type="protein sequence ID" value="MQP12390.1"/>
    <property type="molecule type" value="Genomic_DNA"/>
</dbReference>
<keyword evidence="3" id="KW-1185">Reference proteome</keyword>
<feature type="region of interest" description="Disordered" evidence="1">
    <location>
        <begin position="1"/>
        <end position="31"/>
    </location>
</feature>
<evidence type="ECO:0000256" key="1">
    <source>
        <dbReference type="SAM" id="MobiDB-lite"/>
    </source>
</evidence>
<evidence type="ECO:0000313" key="3">
    <source>
        <dbReference type="Proteomes" id="UP000384372"/>
    </source>
</evidence>
<sequence length="87" mass="9455">MVASAENVLKSTENNSKSTENNSKSCEKPLNGRHDTVFLHTYLTEVRMLAPHALKGQKLLAQGSALGIIAIGKAPCKGKSFMYCLDF</sequence>
<proteinExistence type="predicted"/>
<name>A0A6A7WD40_9BACT</name>
<dbReference type="Proteomes" id="UP000384372">
    <property type="component" value="Unassembled WGS sequence"/>
</dbReference>